<evidence type="ECO:0000256" key="8">
    <source>
        <dbReference type="ARBA" id="ARBA00023098"/>
    </source>
</evidence>
<evidence type="ECO:0000256" key="5">
    <source>
        <dbReference type="ARBA" id="ARBA00022516"/>
    </source>
</evidence>
<feature type="region of interest" description="Disordered" evidence="11">
    <location>
        <begin position="1"/>
        <end position="21"/>
    </location>
</feature>
<reference evidence="14 15" key="1">
    <citation type="submission" date="2019-03" db="EMBL/GenBank/DDBJ databases">
        <title>Genomic Encyclopedia of Type Strains, Phase IV (KMG-IV): sequencing the most valuable type-strain genomes for metagenomic binning, comparative biology and taxonomic classification.</title>
        <authorList>
            <person name="Goeker M."/>
        </authorList>
    </citation>
    <scope>NUCLEOTIDE SEQUENCE [LARGE SCALE GENOMIC DNA]</scope>
    <source>
        <strain evidence="14 15">DSM 1837</strain>
    </source>
</reference>
<accession>A0A4R2N6E9</accession>
<dbReference type="Gene3D" id="3.30.559.10">
    <property type="entry name" value="Chloramphenicol acetyltransferase-like domain"/>
    <property type="match status" value="1"/>
</dbReference>
<dbReference type="GO" id="GO:0004144">
    <property type="term" value="F:diacylglycerol O-acyltransferase activity"/>
    <property type="evidence" value="ECO:0007669"/>
    <property type="project" value="UniProtKB-EC"/>
</dbReference>
<keyword evidence="6 14" id="KW-0808">Transferase</keyword>
<dbReference type="EMBL" id="SLXH01000018">
    <property type="protein sequence ID" value="TCP16453.1"/>
    <property type="molecule type" value="Genomic_DNA"/>
</dbReference>
<evidence type="ECO:0000256" key="9">
    <source>
        <dbReference type="ARBA" id="ARBA00023315"/>
    </source>
</evidence>
<evidence type="ECO:0000313" key="15">
    <source>
        <dbReference type="Proteomes" id="UP000295182"/>
    </source>
</evidence>
<feature type="region of interest" description="Disordered" evidence="11">
    <location>
        <begin position="36"/>
        <end position="94"/>
    </location>
</feature>
<evidence type="ECO:0000256" key="11">
    <source>
        <dbReference type="SAM" id="MobiDB-lite"/>
    </source>
</evidence>
<dbReference type="InterPro" id="IPR014292">
    <property type="entry name" value="Acyl_transf_WS/DGAT"/>
</dbReference>
<sequence>MLLGVFLDGGNNGGHNSPLRGNLTASTVPLAVPSLEAPAQNHRTQICPMVTPSSLRPSPRPSPRTSAGNTSASPRAPRKAKHTGASAAQPLPHERMRKVDTAWLRMDSPSNLMMINGVWCVSPGISLQALRERASERLLQYPRFRQCAVEDATGASWVDDAQFDITAHVVPTTLALRTGQSPQAALQERVGALAMQPLDRQRPLWQFHLIEDFVGDDGQPASALILRIHHCIADGIALIAVALSLVDGSAQPPRRAQAAPAAAALSAHTLEALATRAAQTLGSAGDCAAQSLQWLLQPEKILSTGLAGSHNAAHLAQQLVRDAAALAFLPDDSPTQLKGTPGTTKRVAWCPPIALDEVKAIGRALNCSVNDVLMSCVAGALGSYLHRHGEGTEGTEIRAMVPVNLRASQDTWELGNHFGLAPLLLPLGMTNPIERVYEVRQRMNALKGSLQPLLSLGLLAVAGSLHQSAQNALLQRFSNKTTAVVTNVPGPSEPLVLCGARVTQCMFWVPQSGNVGLGVSILSYGGGVQFGVMSDTRLCPEPQHIIDAFAPQFEQLSLLTLMLPWGE</sequence>
<evidence type="ECO:0000256" key="1">
    <source>
        <dbReference type="ARBA" id="ARBA00004771"/>
    </source>
</evidence>
<evidence type="ECO:0000256" key="10">
    <source>
        <dbReference type="ARBA" id="ARBA00048109"/>
    </source>
</evidence>
<evidence type="ECO:0000256" key="7">
    <source>
        <dbReference type="ARBA" id="ARBA00022798"/>
    </source>
</evidence>
<comment type="caution">
    <text evidence="14">The sequence shown here is derived from an EMBL/GenBank/DDBJ whole genome shotgun (WGS) entry which is preliminary data.</text>
</comment>
<evidence type="ECO:0000256" key="2">
    <source>
        <dbReference type="ARBA" id="ARBA00005189"/>
    </source>
</evidence>
<feature type="domain" description="O-acyltransferase WSD1 C-terminal" evidence="13">
    <location>
        <begin position="415"/>
        <end position="556"/>
    </location>
</feature>
<evidence type="ECO:0000259" key="12">
    <source>
        <dbReference type="Pfam" id="PF03007"/>
    </source>
</evidence>
<proteinExistence type="inferred from homology"/>
<dbReference type="GO" id="GO:0005886">
    <property type="term" value="C:plasma membrane"/>
    <property type="evidence" value="ECO:0007669"/>
    <property type="project" value="TreeGrafter"/>
</dbReference>
<protein>
    <recommendedName>
        <fullName evidence="4">diacylglycerol O-acyltransferase</fullName>
        <ecNumber evidence="4">2.3.1.20</ecNumber>
    </recommendedName>
</protein>
<dbReference type="InterPro" id="IPR023213">
    <property type="entry name" value="CAT-like_dom_sf"/>
</dbReference>
<dbReference type="InterPro" id="IPR004255">
    <property type="entry name" value="O-acyltransferase_WSD1_N"/>
</dbReference>
<organism evidence="14 15">
    <name type="scientific">Simplicispira metamorpha</name>
    <dbReference type="NCBI Taxonomy" id="80881"/>
    <lineage>
        <taxon>Bacteria</taxon>
        <taxon>Pseudomonadati</taxon>
        <taxon>Pseudomonadota</taxon>
        <taxon>Betaproteobacteria</taxon>
        <taxon>Burkholderiales</taxon>
        <taxon>Comamonadaceae</taxon>
        <taxon>Simplicispira</taxon>
    </lineage>
</organism>
<dbReference type="AlphaFoldDB" id="A0A4R2N6E9"/>
<dbReference type="GO" id="GO:0006071">
    <property type="term" value="P:glycerol metabolic process"/>
    <property type="evidence" value="ECO:0007669"/>
    <property type="project" value="UniProtKB-KW"/>
</dbReference>
<evidence type="ECO:0000256" key="4">
    <source>
        <dbReference type="ARBA" id="ARBA00013244"/>
    </source>
</evidence>
<dbReference type="InterPro" id="IPR009721">
    <property type="entry name" value="O-acyltransferase_WSD1_C"/>
</dbReference>
<dbReference type="Proteomes" id="UP000295182">
    <property type="component" value="Unassembled WGS sequence"/>
</dbReference>
<dbReference type="PANTHER" id="PTHR31650:SF1">
    <property type="entry name" value="WAX ESTER SYNTHASE_DIACYLGLYCEROL ACYLTRANSFERASE 4-RELATED"/>
    <property type="match status" value="1"/>
</dbReference>
<keyword evidence="7" id="KW-0319">Glycerol metabolism</keyword>
<dbReference type="EC" id="2.3.1.20" evidence="4"/>
<dbReference type="PANTHER" id="PTHR31650">
    <property type="entry name" value="O-ACYLTRANSFERASE (WSD1-LIKE) FAMILY PROTEIN"/>
    <property type="match status" value="1"/>
</dbReference>
<keyword evidence="8" id="KW-0443">Lipid metabolism</keyword>
<dbReference type="SUPFAM" id="SSF52777">
    <property type="entry name" value="CoA-dependent acyltransferases"/>
    <property type="match status" value="1"/>
</dbReference>
<dbReference type="Pfam" id="PF03007">
    <property type="entry name" value="WS_DGAT_cat"/>
    <property type="match status" value="1"/>
</dbReference>
<name>A0A4R2N6E9_9BURK</name>
<keyword evidence="15" id="KW-1185">Reference proteome</keyword>
<dbReference type="GO" id="GO:0019432">
    <property type="term" value="P:triglyceride biosynthetic process"/>
    <property type="evidence" value="ECO:0007669"/>
    <property type="project" value="UniProtKB-UniPathway"/>
</dbReference>
<feature type="domain" description="O-acyltransferase WSD1-like N-terminal" evidence="12">
    <location>
        <begin position="97"/>
        <end position="372"/>
    </location>
</feature>
<dbReference type="UniPathway" id="UPA00282"/>
<gene>
    <name evidence="14" type="ORF">EV674_11868</name>
</gene>
<keyword evidence="5" id="KW-0444">Lipid biosynthesis</keyword>
<evidence type="ECO:0000313" key="14">
    <source>
        <dbReference type="EMBL" id="TCP16453.1"/>
    </source>
</evidence>
<keyword evidence="9 14" id="KW-0012">Acyltransferase</keyword>
<evidence type="ECO:0000256" key="6">
    <source>
        <dbReference type="ARBA" id="ARBA00022679"/>
    </source>
</evidence>
<evidence type="ECO:0000256" key="3">
    <source>
        <dbReference type="ARBA" id="ARBA00009587"/>
    </source>
</evidence>
<dbReference type="NCBIfam" id="TIGR02946">
    <property type="entry name" value="acyl_WS_DGAT"/>
    <property type="match status" value="1"/>
</dbReference>
<comment type="similarity">
    <text evidence="3">Belongs to the long-chain O-acyltransferase family.</text>
</comment>
<evidence type="ECO:0000259" key="13">
    <source>
        <dbReference type="Pfam" id="PF06974"/>
    </source>
</evidence>
<dbReference type="Pfam" id="PF06974">
    <property type="entry name" value="WS_DGAT_C"/>
    <property type="match status" value="1"/>
</dbReference>
<comment type="catalytic activity">
    <reaction evidence="10">
        <text>an acyl-CoA + a 1,2-diacyl-sn-glycerol = a triacyl-sn-glycerol + CoA</text>
        <dbReference type="Rhea" id="RHEA:10868"/>
        <dbReference type="ChEBI" id="CHEBI:17815"/>
        <dbReference type="ChEBI" id="CHEBI:57287"/>
        <dbReference type="ChEBI" id="CHEBI:58342"/>
        <dbReference type="ChEBI" id="CHEBI:64615"/>
        <dbReference type="EC" id="2.3.1.20"/>
    </reaction>
</comment>
<comment type="pathway">
    <text evidence="1">Glycerolipid metabolism; triacylglycerol biosynthesis.</text>
</comment>
<comment type="pathway">
    <text evidence="2">Lipid metabolism.</text>
</comment>
<dbReference type="InterPro" id="IPR045034">
    <property type="entry name" value="O-acyltransferase_WSD1-like"/>
</dbReference>